<name>A0A1F5BH37_9BACT</name>
<keyword evidence="6" id="KW-0479">Metal-binding</keyword>
<dbReference type="PANTHER" id="PTHR33540:SF2">
    <property type="entry name" value="TRNA THREONYLCARBAMOYLADENOSINE BIOSYNTHESIS PROTEIN TSAE"/>
    <property type="match status" value="1"/>
</dbReference>
<organism evidence="11 12">
    <name type="scientific">Candidatus Azambacteria bacterium RIFCSPHIGHO2_02_46_12</name>
    <dbReference type="NCBI Taxonomy" id="1797295"/>
    <lineage>
        <taxon>Bacteria</taxon>
        <taxon>Candidatus Azamiibacteriota</taxon>
    </lineage>
</organism>
<keyword evidence="4" id="KW-0963">Cytoplasm</keyword>
<comment type="subcellular location">
    <subcellularLocation>
        <location evidence="1">Cytoplasm</location>
    </subcellularLocation>
</comment>
<evidence type="ECO:0000313" key="11">
    <source>
        <dbReference type="EMBL" id="OGD29931.1"/>
    </source>
</evidence>
<evidence type="ECO:0000256" key="4">
    <source>
        <dbReference type="ARBA" id="ARBA00022490"/>
    </source>
</evidence>
<dbReference type="GO" id="GO:0016740">
    <property type="term" value="F:transferase activity"/>
    <property type="evidence" value="ECO:0007669"/>
    <property type="project" value="UniProtKB-KW"/>
</dbReference>
<dbReference type="EMBL" id="MEYN01000036">
    <property type="protein sequence ID" value="OGD29931.1"/>
    <property type="molecule type" value="Genomic_DNA"/>
</dbReference>
<dbReference type="GO" id="GO:0046872">
    <property type="term" value="F:metal ion binding"/>
    <property type="evidence" value="ECO:0007669"/>
    <property type="project" value="UniProtKB-KW"/>
</dbReference>
<evidence type="ECO:0000256" key="5">
    <source>
        <dbReference type="ARBA" id="ARBA00022694"/>
    </source>
</evidence>
<evidence type="ECO:0000256" key="2">
    <source>
        <dbReference type="ARBA" id="ARBA00007599"/>
    </source>
</evidence>
<evidence type="ECO:0000313" key="12">
    <source>
        <dbReference type="Proteomes" id="UP000179184"/>
    </source>
</evidence>
<dbReference type="Pfam" id="PF02367">
    <property type="entry name" value="TsaE"/>
    <property type="match status" value="1"/>
</dbReference>
<keyword evidence="7" id="KW-0547">Nucleotide-binding</keyword>
<reference evidence="11 12" key="1">
    <citation type="journal article" date="2016" name="Nat. Commun.">
        <title>Thousands of microbial genomes shed light on interconnected biogeochemical processes in an aquifer system.</title>
        <authorList>
            <person name="Anantharaman K."/>
            <person name="Brown C.T."/>
            <person name="Hug L.A."/>
            <person name="Sharon I."/>
            <person name="Castelle C.J."/>
            <person name="Probst A.J."/>
            <person name="Thomas B.C."/>
            <person name="Singh A."/>
            <person name="Wilkins M.J."/>
            <person name="Karaoz U."/>
            <person name="Brodie E.L."/>
            <person name="Williams K.H."/>
            <person name="Hubbard S.S."/>
            <person name="Banfield J.F."/>
        </authorList>
    </citation>
    <scope>NUCLEOTIDE SEQUENCE [LARGE SCALE GENOMIC DNA]</scope>
</reference>
<keyword evidence="9" id="KW-0460">Magnesium</keyword>
<dbReference type="Proteomes" id="UP000179184">
    <property type="component" value="Unassembled WGS sequence"/>
</dbReference>
<evidence type="ECO:0000256" key="8">
    <source>
        <dbReference type="ARBA" id="ARBA00022840"/>
    </source>
</evidence>
<sequence length="154" mass="17996">MAKFITTNSKQTQKLAEMLAKEIKSAPLQKRAFVVGLEGDLGSGKTTFTQGFARGLKIKEKILSPTFVILKKFKIHKHKLNVKNGHKYFYHFDCYRLESSKDLTTMGFKEIIKNTENIVLIEWADKIKRALPKDYLKIKFRWLNKNKREIKFEA</sequence>
<evidence type="ECO:0000256" key="10">
    <source>
        <dbReference type="ARBA" id="ARBA00032441"/>
    </source>
</evidence>
<dbReference type="Gene3D" id="3.40.50.300">
    <property type="entry name" value="P-loop containing nucleotide triphosphate hydrolases"/>
    <property type="match status" value="1"/>
</dbReference>
<keyword evidence="5" id="KW-0819">tRNA processing</keyword>
<dbReference type="InterPro" id="IPR027417">
    <property type="entry name" value="P-loop_NTPase"/>
</dbReference>
<gene>
    <name evidence="11" type="ORF">A2W60_03580</name>
</gene>
<evidence type="ECO:0000256" key="6">
    <source>
        <dbReference type="ARBA" id="ARBA00022723"/>
    </source>
</evidence>
<accession>A0A1F5BH37</accession>
<dbReference type="InterPro" id="IPR003442">
    <property type="entry name" value="T6A_TsaE"/>
</dbReference>
<keyword evidence="11" id="KW-0808">Transferase</keyword>
<dbReference type="GO" id="GO:0005524">
    <property type="term" value="F:ATP binding"/>
    <property type="evidence" value="ECO:0007669"/>
    <property type="project" value="UniProtKB-KW"/>
</dbReference>
<keyword evidence="8" id="KW-0067">ATP-binding</keyword>
<comment type="caution">
    <text evidence="11">The sequence shown here is derived from an EMBL/GenBank/DDBJ whole genome shotgun (WGS) entry which is preliminary data.</text>
</comment>
<evidence type="ECO:0000256" key="3">
    <source>
        <dbReference type="ARBA" id="ARBA00019010"/>
    </source>
</evidence>
<evidence type="ECO:0000256" key="7">
    <source>
        <dbReference type="ARBA" id="ARBA00022741"/>
    </source>
</evidence>
<dbReference type="PANTHER" id="PTHR33540">
    <property type="entry name" value="TRNA THREONYLCARBAMOYLADENOSINE BIOSYNTHESIS PROTEIN TSAE"/>
    <property type="match status" value="1"/>
</dbReference>
<evidence type="ECO:0000256" key="1">
    <source>
        <dbReference type="ARBA" id="ARBA00004496"/>
    </source>
</evidence>
<comment type="similarity">
    <text evidence="2">Belongs to the TsaE family.</text>
</comment>
<dbReference type="SUPFAM" id="SSF52540">
    <property type="entry name" value="P-loop containing nucleoside triphosphate hydrolases"/>
    <property type="match status" value="1"/>
</dbReference>
<dbReference type="GO" id="GO:0002949">
    <property type="term" value="P:tRNA threonylcarbamoyladenosine modification"/>
    <property type="evidence" value="ECO:0007669"/>
    <property type="project" value="InterPro"/>
</dbReference>
<dbReference type="AlphaFoldDB" id="A0A1F5BH37"/>
<proteinExistence type="inferred from homology"/>
<dbReference type="NCBIfam" id="TIGR00150">
    <property type="entry name" value="T6A_YjeE"/>
    <property type="match status" value="1"/>
</dbReference>
<evidence type="ECO:0000256" key="9">
    <source>
        <dbReference type="ARBA" id="ARBA00022842"/>
    </source>
</evidence>
<dbReference type="GO" id="GO:0005737">
    <property type="term" value="C:cytoplasm"/>
    <property type="evidence" value="ECO:0007669"/>
    <property type="project" value="UniProtKB-SubCell"/>
</dbReference>
<protein>
    <recommendedName>
        <fullName evidence="3">tRNA threonylcarbamoyladenosine biosynthesis protein TsaE</fullName>
    </recommendedName>
    <alternativeName>
        <fullName evidence="10">t(6)A37 threonylcarbamoyladenosine biosynthesis protein TsaE</fullName>
    </alternativeName>
</protein>